<organism evidence="2 3">
    <name type="scientific">Leeia aquatica</name>
    <dbReference type="NCBI Taxonomy" id="2725557"/>
    <lineage>
        <taxon>Bacteria</taxon>
        <taxon>Pseudomonadati</taxon>
        <taxon>Pseudomonadota</taxon>
        <taxon>Betaproteobacteria</taxon>
        <taxon>Neisseriales</taxon>
        <taxon>Leeiaceae</taxon>
        <taxon>Leeia</taxon>
    </lineage>
</organism>
<dbReference type="PANTHER" id="PTHR23419:SF8">
    <property type="entry name" value="FI09726P"/>
    <property type="match status" value="1"/>
</dbReference>
<protein>
    <submittedName>
        <fullName evidence="2">Divalent-cation tolerance protein CutA</fullName>
    </submittedName>
</protein>
<comment type="similarity">
    <text evidence="1">Belongs to the CutA family.</text>
</comment>
<dbReference type="Pfam" id="PF03091">
    <property type="entry name" value="CutA1"/>
    <property type="match status" value="1"/>
</dbReference>
<accession>A0A847S425</accession>
<evidence type="ECO:0000313" key="2">
    <source>
        <dbReference type="EMBL" id="NLR76491.1"/>
    </source>
</evidence>
<dbReference type="EMBL" id="JABAIM010000004">
    <property type="protein sequence ID" value="NLR76491.1"/>
    <property type="molecule type" value="Genomic_DNA"/>
</dbReference>
<dbReference type="PANTHER" id="PTHR23419">
    <property type="entry name" value="DIVALENT CATION TOLERANCE CUTA-RELATED"/>
    <property type="match status" value="1"/>
</dbReference>
<reference evidence="2 3" key="1">
    <citation type="submission" date="2020-04" db="EMBL/GenBank/DDBJ databases">
        <title>Draft genome of Leeia sp. IMCC25680.</title>
        <authorList>
            <person name="Song J."/>
            <person name="Cho J.-C."/>
        </authorList>
    </citation>
    <scope>NUCLEOTIDE SEQUENCE [LARGE SCALE GENOMIC DNA]</scope>
    <source>
        <strain evidence="2 3">IMCC25680</strain>
    </source>
</reference>
<evidence type="ECO:0000256" key="1">
    <source>
        <dbReference type="ARBA" id="ARBA00010169"/>
    </source>
</evidence>
<dbReference type="AlphaFoldDB" id="A0A847S425"/>
<keyword evidence="3" id="KW-1185">Reference proteome</keyword>
<gene>
    <name evidence="2" type="ORF">HF682_15090</name>
</gene>
<dbReference type="GO" id="GO:0005507">
    <property type="term" value="F:copper ion binding"/>
    <property type="evidence" value="ECO:0007669"/>
    <property type="project" value="TreeGrafter"/>
</dbReference>
<dbReference type="InterPro" id="IPR004323">
    <property type="entry name" value="Ion_tolerance_CutA"/>
</dbReference>
<name>A0A847S425_9NEIS</name>
<dbReference type="InterPro" id="IPR011322">
    <property type="entry name" value="N-reg_PII-like_a/b"/>
</dbReference>
<comment type="caution">
    <text evidence="2">The sequence shown here is derived from an EMBL/GenBank/DDBJ whole genome shotgun (WGS) entry which is preliminary data.</text>
</comment>
<dbReference type="InterPro" id="IPR015867">
    <property type="entry name" value="N-reg_PII/ATP_PRibTrfase_C"/>
</dbReference>
<dbReference type="GO" id="GO:0010038">
    <property type="term" value="P:response to metal ion"/>
    <property type="evidence" value="ECO:0007669"/>
    <property type="project" value="InterPro"/>
</dbReference>
<sequence>MTTLSTEGLLVLCNIPANADPAGIAQLLVEEQLAACINLLPPVRSVYRWQAQVVQDEETPLLIKTTHQAYPALEKRLQALHPYELPEIIAVPICKGLPTYLAWMVDSVKAFPE</sequence>
<proteinExistence type="inferred from homology"/>
<evidence type="ECO:0000313" key="3">
    <source>
        <dbReference type="Proteomes" id="UP000587991"/>
    </source>
</evidence>
<dbReference type="SUPFAM" id="SSF54913">
    <property type="entry name" value="GlnB-like"/>
    <property type="match status" value="1"/>
</dbReference>
<dbReference type="RefSeq" id="WP_168878168.1">
    <property type="nucleotide sequence ID" value="NZ_JABAIM010000004.1"/>
</dbReference>
<dbReference type="Gene3D" id="3.30.70.120">
    <property type="match status" value="1"/>
</dbReference>
<dbReference type="Proteomes" id="UP000587991">
    <property type="component" value="Unassembled WGS sequence"/>
</dbReference>